<dbReference type="PANTHER" id="PTHR42743:SF13">
    <property type="entry name" value="P-LOOP CONTAINING NUCLEOSIDE TRIPHOSPHATE HYDROLASE PROTEIN"/>
    <property type="match status" value="1"/>
</dbReference>
<dbReference type="InterPro" id="IPR050571">
    <property type="entry name" value="Class-IV_PLP-Dep_Aminotrnsfr"/>
</dbReference>
<name>A0A3N0E644_9ACTN</name>
<evidence type="ECO:0000256" key="1">
    <source>
        <dbReference type="ARBA" id="ARBA00009320"/>
    </source>
</evidence>
<evidence type="ECO:0000313" key="2">
    <source>
        <dbReference type="EMBL" id="RNL83321.1"/>
    </source>
</evidence>
<dbReference type="PANTHER" id="PTHR42743">
    <property type="entry name" value="AMINO-ACID AMINOTRANSFERASE"/>
    <property type="match status" value="1"/>
</dbReference>
<keyword evidence="3" id="KW-1185">Reference proteome</keyword>
<dbReference type="Pfam" id="PF01063">
    <property type="entry name" value="Aminotran_4"/>
    <property type="match status" value="1"/>
</dbReference>
<dbReference type="InterPro" id="IPR043132">
    <property type="entry name" value="BCAT-like_C"/>
</dbReference>
<keyword evidence="2" id="KW-0808">Transferase</keyword>
<comment type="similarity">
    <text evidence="1">Belongs to the class-IV pyridoxal-phosphate-dependent aminotransferase family.</text>
</comment>
<dbReference type="Gene3D" id="3.30.470.10">
    <property type="match status" value="1"/>
</dbReference>
<dbReference type="SUPFAM" id="SSF56752">
    <property type="entry name" value="D-aminoacid aminotransferase-like PLP-dependent enzymes"/>
    <property type="match status" value="1"/>
</dbReference>
<sequence>MAELDGVAVTSEQLQALALVNYGHFTSMRVDDRHVRGLSHHLDRLVGDCREVFDAELDRDRVRAYVRHAVGERLDSFVVRVTVFDPALGVGAPGAVAHPRVLVTTRPAGSWPPDPIRVRSAEYVRDIPSVKHVGLFGAVMRRRGAQEAGFDDAVFTDGASFISEGPTWNIGFFDGERVVWPNAEVLPGVTMRLLREAYHECVTAPVNLADLGNMRAAFATSTTVGVRPVVGIDDVEFPADHAVFDRLRERYEEIPPERI</sequence>
<organism evidence="2 3">
    <name type="scientific">Halostreptopolyspora alba</name>
    <dbReference type="NCBI Taxonomy" id="2487137"/>
    <lineage>
        <taxon>Bacteria</taxon>
        <taxon>Bacillati</taxon>
        <taxon>Actinomycetota</taxon>
        <taxon>Actinomycetes</taxon>
        <taxon>Streptosporangiales</taxon>
        <taxon>Nocardiopsidaceae</taxon>
        <taxon>Halostreptopolyspora</taxon>
    </lineage>
</organism>
<keyword evidence="2" id="KW-0032">Aminotransferase</keyword>
<comment type="caution">
    <text evidence="2">The sequence shown here is derived from an EMBL/GenBank/DDBJ whole genome shotgun (WGS) entry which is preliminary data.</text>
</comment>
<dbReference type="InterPro" id="IPR043131">
    <property type="entry name" value="BCAT-like_N"/>
</dbReference>
<accession>A0A3N0E644</accession>
<dbReference type="AlphaFoldDB" id="A0A3N0E644"/>
<dbReference type="RefSeq" id="WP_123202289.1">
    <property type="nucleotide sequence ID" value="NZ_RJMB01000017.1"/>
</dbReference>
<dbReference type="InterPro" id="IPR036038">
    <property type="entry name" value="Aminotransferase-like"/>
</dbReference>
<protein>
    <submittedName>
        <fullName evidence="2">Aminotransferase</fullName>
    </submittedName>
</protein>
<dbReference type="InterPro" id="IPR001544">
    <property type="entry name" value="Aminotrans_IV"/>
</dbReference>
<proteinExistence type="inferred from homology"/>
<gene>
    <name evidence="2" type="ORF">EFW17_16425</name>
</gene>
<dbReference type="OrthoDB" id="8912228at2"/>
<dbReference type="GO" id="GO:0046394">
    <property type="term" value="P:carboxylic acid biosynthetic process"/>
    <property type="evidence" value="ECO:0007669"/>
    <property type="project" value="UniProtKB-ARBA"/>
</dbReference>
<dbReference type="Gene3D" id="3.20.10.10">
    <property type="entry name" value="D-amino Acid Aminotransferase, subunit A, domain 2"/>
    <property type="match status" value="1"/>
</dbReference>
<reference evidence="2 3" key="1">
    <citation type="submission" date="2018-11" db="EMBL/GenBank/DDBJ databases">
        <title>The genome draft of YIM 96095.</title>
        <authorList>
            <person name="Tang S.-K."/>
            <person name="Chunyu W.-X."/>
            <person name="Feng Y.-Z."/>
        </authorList>
    </citation>
    <scope>NUCLEOTIDE SEQUENCE [LARGE SCALE GENOMIC DNA]</scope>
    <source>
        <strain evidence="2 3">YIM 96095</strain>
    </source>
</reference>
<evidence type="ECO:0000313" key="3">
    <source>
        <dbReference type="Proteomes" id="UP000269198"/>
    </source>
</evidence>
<dbReference type="NCBIfam" id="NF006734">
    <property type="entry name" value="PRK09266.1"/>
    <property type="match status" value="1"/>
</dbReference>
<dbReference type="GO" id="GO:0008483">
    <property type="term" value="F:transaminase activity"/>
    <property type="evidence" value="ECO:0007669"/>
    <property type="project" value="UniProtKB-KW"/>
</dbReference>
<dbReference type="EMBL" id="RJMB01000017">
    <property type="protein sequence ID" value="RNL83321.1"/>
    <property type="molecule type" value="Genomic_DNA"/>
</dbReference>
<dbReference type="Proteomes" id="UP000269198">
    <property type="component" value="Unassembled WGS sequence"/>
</dbReference>